<accession>A0A834RD35</accession>
<reference evidence="3" key="3">
    <citation type="submission" date="2022-06" db="UniProtKB">
        <authorList>
            <consortium name="EnsemblMetazoa"/>
        </authorList>
    </citation>
    <scope>IDENTIFICATION</scope>
</reference>
<organism evidence="2">
    <name type="scientific">Sarcoptes scabiei</name>
    <name type="common">Itch mite</name>
    <name type="synonym">Acarus scabiei</name>
    <dbReference type="NCBI Taxonomy" id="52283"/>
    <lineage>
        <taxon>Eukaryota</taxon>
        <taxon>Metazoa</taxon>
        <taxon>Ecdysozoa</taxon>
        <taxon>Arthropoda</taxon>
        <taxon>Chelicerata</taxon>
        <taxon>Arachnida</taxon>
        <taxon>Acari</taxon>
        <taxon>Acariformes</taxon>
        <taxon>Sarcoptiformes</taxon>
        <taxon>Astigmata</taxon>
        <taxon>Psoroptidia</taxon>
        <taxon>Sarcoptoidea</taxon>
        <taxon>Sarcoptidae</taxon>
        <taxon>Sarcoptinae</taxon>
        <taxon>Sarcoptes</taxon>
    </lineage>
</organism>
<evidence type="ECO:0000313" key="2">
    <source>
        <dbReference type="EMBL" id="KAF7494150.1"/>
    </source>
</evidence>
<evidence type="ECO:0000256" key="1">
    <source>
        <dbReference type="SAM" id="Phobius"/>
    </source>
</evidence>
<feature type="transmembrane region" description="Helical" evidence="1">
    <location>
        <begin position="53"/>
        <end position="74"/>
    </location>
</feature>
<feature type="transmembrane region" description="Helical" evidence="1">
    <location>
        <begin position="149"/>
        <end position="178"/>
    </location>
</feature>
<dbReference type="EnsemblMetazoa" id="SSS_6937s_mrna">
    <property type="protein sequence ID" value="KAF7494150.1"/>
    <property type="gene ID" value="SSS_6937"/>
</dbReference>
<evidence type="ECO:0000313" key="4">
    <source>
        <dbReference type="Proteomes" id="UP000070412"/>
    </source>
</evidence>
<feature type="transmembrane region" description="Helical" evidence="1">
    <location>
        <begin position="415"/>
        <end position="434"/>
    </location>
</feature>
<reference evidence="2" key="2">
    <citation type="submission" date="2020-01" db="EMBL/GenBank/DDBJ databases">
        <authorList>
            <person name="Korhonen P.K.K."/>
            <person name="Guangxu M.G."/>
            <person name="Wang T.W."/>
            <person name="Stroehlein A.J.S."/>
            <person name="Young N.D."/>
            <person name="Ang C.-S.A."/>
            <person name="Fernando D.W.F."/>
            <person name="Lu H.L."/>
            <person name="Taylor S.T."/>
            <person name="Ehtesham M.E.M."/>
            <person name="Najaraj S.H.N."/>
            <person name="Harsha G.H.G."/>
            <person name="Madugundu A.M."/>
            <person name="Renuse S.R."/>
            <person name="Holt D.H."/>
            <person name="Pandey A.P."/>
            <person name="Papenfuss A.P."/>
            <person name="Gasser R.B.G."/>
            <person name="Fischer K.F."/>
        </authorList>
    </citation>
    <scope>NUCLEOTIDE SEQUENCE</scope>
    <source>
        <strain evidence="2">SSS_KF_BRIS2020</strain>
    </source>
</reference>
<protein>
    <recommendedName>
        <fullName evidence="5">Gustatory receptor</fullName>
    </recommendedName>
</protein>
<name>A0A834RD35_SARSC</name>
<proteinExistence type="predicted"/>
<dbReference type="AlphaFoldDB" id="A0A834RD35"/>
<keyword evidence="1" id="KW-1133">Transmembrane helix</keyword>
<dbReference type="Proteomes" id="UP000070412">
    <property type="component" value="Unassembled WGS sequence"/>
</dbReference>
<feature type="transmembrane region" description="Helical" evidence="1">
    <location>
        <begin position="314"/>
        <end position="336"/>
    </location>
</feature>
<keyword evidence="1" id="KW-0472">Membrane</keyword>
<evidence type="ECO:0008006" key="5">
    <source>
        <dbReference type="Google" id="ProtNLM"/>
    </source>
</evidence>
<feature type="transmembrane region" description="Helical" evidence="1">
    <location>
        <begin position="289"/>
        <end position="308"/>
    </location>
</feature>
<sequence>MELFEFKPYRIVEIEQIFHCYFKFHRYYLLRFNYSLIDYQHKQLNLRISNLKFLLWCCLRAWISFLYLWILTLFPDAEWILSQNFLSKIIDNLNGVNVLFVYVSIIILWVEHAWFQAFRSLHNYSLKLIENVLIVYDDRKYTSNNRQHLLRYFIIFGYISGTIYRLFAICIVLCYLIIVLNIPDQYEEIENKCSVFSFLIVAGITINHLIFLTGLCFTVFFCCVFTCDLLLCQFKQLKQSLRENCSNRVLLRRRSISMFIIEFLHRKFRDKYSEIFVETSNINEYYRRILFLIEMLSQITMIFLIIFYAKQKQISFYCLEIFITITPIFLMTTLIYSRISHFDSDNIAIYEIINSWSAKMHLKLSHQKLSERKMFSNQNTKLFSLLKLHHFNQSLANNRLGFTCGQFFYINKNRYAELLIMNIIFVMLFYKKLILNNIF</sequence>
<reference evidence="4" key="1">
    <citation type="journal article" date="2020" name="PLoS Negl. Trop. Dis.">
        <title>High-quality nuclear genome for Sarcoptes scabiei-A critical resource for a neglected parasite.</title>
        <authorList>
            <person name="Korhonen P.K."/>
            <person name="Gasser R.B."/>
            <person name="Ma G."/>
            <person name="Wang T."/>
            <person name="Stroehlein A.J."/>
            <person name="Young N.D."/>
            <person name="Ang C.S."/>
            <person name="Fernando D.D."/>
            <person name="Lu H.C."/>
            <person name="Taylor S."/>
            <person name="Reynolds S.L."/>
            <person name="Mofiz E."/>
            <person name="Najaraj S.H."/>
            <person name="Gowda H."/>
            <person name="Madugundu A."/>
            <person name="Renuse S."/>
            <person name="Holt D."/>
            <person name="Pandey A."/>
            <person name="Papenfuss A.T."/>
            <person name="Fischer K."/>
        </authorList>
    </citation>
    <scope>NUCLEOTIDE SEQUENCE [LARGE SCALE GENOMIC DNA]</scope>
</reference>
<keyword evidence="1" id="KW-0812">Transmembrane</keyword>
<evidence type="ECO:0000313" key="3">
    <source>
        <dbReference type="EnsemblMetazoa" id="KAF7494150.1"/>
    </source>
</evidence>
<dbReference type="OrthoDB" id="10447745at2759"/>
<feature type="transmembrane region" description="Helical" evidence="1">
    <location>
        <begin position="198"/>
        <end position="231"/>
    </location>
</feature>
<keyword evidence="4" id="KW-1185">Reference proteome</keyword>
<dbReference type="EMBL" id="WVUK01000054">
    <property type="protein sequence ID" value="KAF7494150.1"/>
    <property type="molecule type" value="Genomic_DNA"/>
</dbReference>
<feature type="transmembrane region" description="Helical" evidence="1">
    <location>
        <begin position="94"/>
        <end position="115"/>
    </location>
</feature>
<gene>
    <name evidence="2" type="ORF">SSS_6937</name>
</gene>